<organism evidence="1 2">
    <name type="scientific">Halochromatium glycolicum</name>
    <dbReference type="NCBI Taxonomy" id="85075"/>
    <lineage>
        <taxon>Bacteria</taxon>
        <taxon>Pseudomonadati</taxon>
        <taxon>Pseudomonadota</taxon>
        <taxon>Gammaproteobacteria</taxon>
        <taxon>Chromatiales</taxon>
        <taxon>Chromatiaceae</taxon>
        <taxon>Halochromatium</taxon>
    </lineage>
</organism>
<accession>A0AAJ0UB89</accession>
<sequence length="75" mass="8505">MGFVDEYDERMFWSLLASKRAHRALAAEEALSASGALDEEQRSIRLFEIIERYEDVFAESGIESVRVAKKTAGIH</sequence>
<dbReference type="RefSeq" id="WP_200348775.1">
    <property type="nucleotide sequence ID" value="NZ_NRSJ01000078.1"/>
</dbReference>
<comment type="caution">
    <text evidence="1">The sequence shown here is derived from an EMBL/GenBank/DDBJ whole genome shotgun (WGS) entry which is preliminary data.</text>
</comment>
<dbReference type="EMBL" id="NRSJ01000078">
    <property type="protein sequence ID" value="MBK1707292.1"/>
    <property type="molecule type" value="Genomic_DNA"/>
</dbReference>
<proteinExistence type="predicted"/>
<evidence type="ECO:0000313" key="2">
    <source>
        <dbReference type="Proteomes" id="UP001296776"/>
    </source>
</evidence>
<gene>
    <name evidence="1" type="ORF">CKO40_22855</name>
</gene>
<keyword evidence="2" id="KW-1185">Reference proteome</keyword>
<name>A0AAJ0UB89_9GAMM</name>
<protein>
    <submittedName>
        <fullName evidence="1">Uncharacterized protein</fullName>
    </submittedName>
</protein>
<reference evidence="1" key="2">
    <citation type="journal article" date="2020" name="Microorganisms">
        <title>Osmotic Adaptation and Compatible Solute Biosynthesis of Phototrophic Bacteria as Revealed from Genome Analyses.</title>
        <authorList>
            <person name="Imhoff J.F."/>
            <person name="Rahn T."/>
            <person name="Kunzel S."/>
            <person name="Keller A."/>
            <person name="Neulinger S.C."/>
        </authorList>
    </citation>
    <scope>NUCLEOTIDE SEQUENCE</scope>
    <source>
        <strain evidence="1">DSM 11080</strain>
    </source>
</reference>
<dbReference type="Proteomes" id="UP001296776">
    <property type="component" value="Unassembled WGS sequence"/>
</dbReference>
<reference evidence="1" key="1">
    <citation type="submission" date="2017-08" db="EMBL/GenBank/DDBJ databases">
        <authorList>
            <person name="Imhoff J.F."/>
            <person name="Rahn T."/>
            <person name="Kuenzel S."/>
            <person name="Neulinger S.C."/>
        </authorList>
    </citation>
    <scope>NUCLEOTIDE SEQUENCE</scope>
    <source>
        <strain evidence="1">DSM 11080</strain>
    </source>
</reference>
<evidence type="ECO:0000313" key="1">
    <source>
        <dbReference type="EMBL" id="MBK1707292.1"/>
    </source>
</evidence>
<dbReference type="AlphaFoldDB" id="A0AAJ0UB89"/>